<evidence type="ECO:0008006" key="3">
    <source>
        <dbReference type="Google" id="ProtNLM"/>
    </source>
</evidence>
<dbReference type="EMBL" id="RAPQ01000009">
    <property type="protein sequence ID" value="RKE02314.1"/>
    <property type="molecule type" value="Genomic_DNA"/>
</dbReference>
<evidence type="ECO:0000313" key="2">
    <source>
        <dbReference type="Proteomes" id="UP000284531"/>
    </source>
</evidence>
<protein>
    <recommendedName>
        <fullName evidence="3">Homeodomain-like domain-containing protein</fullName>
    </recommendedName>
</protein>
<dbReference type="OrthoDB" id="961372at2"/>
<keyword evidence="2" id="KW-1185">Reference proteome</keyword>
<accession>A0A419X3I3</accession>
<sequence>MELTKEAAIALLFKEGYEQKDIARILRLSEATISKHVTKGDLRKKRLDHSIKRTTSEENALTALAHQTTVIRMISEKLGEQLNDSLNTEELGKLLIPKGEIDAVQKLFTTVKGKELDWSAIVRILREFSVWLKEENLVMAQNIVEPIDKYLNEKRKSL</sequence>
<dbReference type="AlphaFoldDB" id="A0A419X3I3"/>
<gene>
    <name evidence="1" type="ORF">BXY64_2402</name>
</gene>
<evidence type="ECO:0000313" key="1">
    <source>
        <dbReference type="EMBL" id="RKE02314.1"/>
    </source>
</evidence>
<name>A0A419X3I3_9BACT</name>
<comment type="caution">
    <text evidence="1">The sequence shown here is derived from an EMBL/GenBank/DDBJ whole genome shotgun (WGS) entry which is preliminary data.</text>
</comment>
<organism evidence="1 2">
    <name type="scientific">Marinifilum flexuosum</name>
    <dbReference type="NCBI Taxonomy" id="1117708"/>
    <lineage>
        <taxon>Bacteria</taxon>
        <taxon>Pseudomonadati</taxon>
        <taxon>Bacteroidota</taxon>
        <taxon>Bacteroidia</taxon>
        <taxon>Marinilabiliales</taxon>
        <taxon>Marinifilaceae</taxon>
    </lineage>
</organism>
<dbReference type="Gene3D" id="1.10.10.10">
    <property type="entry name" value="Winged helix-like DNA-binding domain superfamily/Winged helix DNA-binding domain"/>
    <property type="match status" value="1"/>
</dbReference>
<reference evidence="1 2" key="1">
    <citation type="submission" date="2018-09" db="EMBL/GenBank/DDBJ databases">
        <title>Genomic Encyclopedia of Archaeal and Bacterial Type Strains, Phase II (KMG-II): from individual species to whole genera.</title>
        <authorList>
            <person name="Goeker M."/>
        </authorList>
    </citation>
    <scope>NUCLEOTIDE SEQUENCE [LARGE SCALE GENOMIC DNA]</scope>
    <source>
        <strain evidence="1 2">DSM 21950</strain>
    </source>
</reference>
<dbReference type="InterPro" id="IPR036388">
    <property type="entry name" value="WH-like_DNA-bd_sf"/>
</dbReference>
<dbReference type="RefSeq" id="WP_120240194.1">
    <property type="nucleotide sequence ID" value="NZ_RAPQ01000009.1"/>
</dbReference>
<proteinExistence type="predicted"/>
<dbReference type="Proteomes" id="UP000284531">
    <property type="component" value="Unassembled WGS sequence"/>
</dbReference>